<accession>A0A2N3MXR0</accession>
<keyword evidence="1" id="KW-0472">Membrane</keyword>
<dbReference type="PROSITE" id="PS00636">
    <property type="entry name" value="DNAJ_1"/>
    <property type="match status" value="1"/>
</dbReference>
<dbReference type="InterPro" id="IPR001623">
    <property type="entry name" value="DnaJ_domain"/>
</dbReference>
<dbReference type="OrthoDB" id="445556at2759"/>
<keyword evidence="4" id="KW-1185">Reference proteome</keyword>
<evidence type="ECO:0000259" key="2">
    <source>
        <dbReference type="PROSITE" id="PS50076"/>
    </source>
</evidence>
<gene>
    <name evidence="3" type="ORF">jhhlp_008334</name>
</gene>
<dbReference type="SMART" id="SM00271">
    <property type="entry name" value="DnaJ"/>
    <property type="match status" value="1"/>
</dbReference>
<dbReference type="SUPFAM" id="SSF46565">
    <property type="entry name" value="Chaperone J-domain"/>
    <property type="match status" value="1"/>
</dbReference>
<dbReference type="VEuPathDB" id="FungiDB:jhhlp_008334"/>
<name>A0A2N3MXR0_9PEZI</name>
<feature type="transmembrane region" description="Helical" evidence="1">
    <location>
        <begin position="179"/>
        <end position="199"/>
    </location>
</feature>
<dbReference type="PROSITE" id="PS50076">
    <property type="entry name" value="DNAJ_2"/>
    <property type="match status" value="1"/>
</dbReference>
<dbReference type="InParanoid" id="A0A2N3MXR0"/>
<dbReference type="PANTHER" id="PTHR24074">
    <property type="entry name" value="CO-CHAPERONE PROTEIN DJLA"/>
    <property type="match status" value="1"/>
</dbReference>
<keyword evidence="1" id="KW-1133">Transmembrane helix</keyword>
<reference evidence="3 4" key="1">
    <citation type="journal article" date="2017" name="G3 (Bethesda)">
        <title>First Draft Genome Sequence of the Pathogenic Fungus Lomentospora prolificans (Formerly Scedosporium prolificans).</title>
        <authorList>
            <person name="Luo R."/>
            <person name="Zimin A."/>
            <person name="Workman R."/>
            <person name="Fan Y."/>
            <person name="Pertea G."/>
            <person name="Grossman N."/>
            <person name="Wear M.P."/>
            <person name="Jia B."/>
            <person name="Miller H."/>
            <person name="Casadevall A."/>
            <person name="Timp W."/>
            <person name="Zhang S.X."/>
            <person name="Salzberg S.L."/>
        </authorList>
    </citation>
    <scope>NUCLEOTIDE SEQUENCE [LARGE SCALE GENOMIC DNA]</scope>
    <source>
        <strain evidence="3 4">JHH-5317</strain>
    </source>
</reference>
<protein>
    <recommendedName>
        <fullName evidence="2">J domain-containing protein</fullName>
    </recommendedName>
</protein>
<dbReference type="InterPro" id="IPR050817">
    <property type="entry name" value="DjlA_DnaK_co-chaperone"/>
</dbReference>
<evidence type="ECO:0000313" key="4">
    <source>
        <dbReference type="Proteomes" id="UP000233524"/>
    </source>
</evidence>
<dbReference type="Proteomes" id="UP000233524">
    <property type="component" value="Unassembled WGS sequence"/>
</dbReference>
<dbReference type="InterPro" id="IPR018253">
    <property type="entry name" value="DnaJ_domain_CS"/>
</dbReference>
<sequence>MNLRPPFLRHGLSKTVISPASVHFQRTDLICAQAIPRRHIHQEHQNQHLDWPLHKNPTPYDILHLSPGAPYSKHNFYKLAKLYHPDRHHCLATTHSHLSPAVCVERYRLVVLANDILSNPSKRNAYDLYGAGWHLSKPMTNAMYREWRSGQHSPARNATWEDWEQWHDKRNGKKQEPVYMSHGSFAALLAFAISIGIVGQANRAGKMASNRSQLMQEKQGKIVGDLEKRTASSAAMGREERVASFIRDRENALWGFTPEKWEAPRPASK</sequence>
<dbReference type="InterPro" id="IPR036869">
    <property type="entry name" value="J_dom_sf"/>
</dbReference>
<comment type="caution">
    <text evidence="3">The sequence shown here is derived from an EMBL/GenBank/DDBJ whole genome shotgun (WGS) entry which is preliminary data.</text>
</comment>
<dbReference type="Pfam" id="PF00226">
    <property type="entry name" value="DnaJ"/>
    <property type="match status" value="1"/>
</dbReference>
<dbReference type="CDD" id="cd06257">
    <property type="entry name" value="DnaJ"/>
    <property type="match status" value="1"/>
</dbReference>
<proteinExistence type="predicted"/>
<organism evidence="3 4">
    <name type="scientific">Lomentospora prolificans</name>
    <dbReference type="NCBI Taxonomy" id="41688"/>
    <lineage>
        <taxon>Eukaryota</taxon>
        <taxon>Fungi</taxon>
        <taxon>Dikarya</taxon>
        <taxon>Ascomycota</taxon>
        <taxon>Pezizomycotina</taxon>
        <taxon>Sordariomycetes</taxon>
        <taxon>Hypocreomycetidae</taxon>
        <taxon>Microascales</taxon>
        <taxon>Microascaceae</taxon>
        <taxon>Lomentospora</taxon>
    </lineage>
</organism>
<keyword evidence="1" id="KW-0812">Transmembrane</keyword>
<dbReference type="STRING" id="41688.A0A2N3MXR0"/>
<dbReference type="AlphaFoldDB" id="A0A2N3MXR0"/>
<evidence type="ECO:0000313" key="3">
    <source>
        <dbReference type="EMBL" id="PKS04968.1"/>
    </source>
</evidence>
<dbReference type="Gene3D" id="1.10.287.110">
    <property type="entry name" value="DnaJ domain"/>
    <property type="match status" value="1"/>
</dbReference>
<feature type="domain" description="J" evidence="2">
    <location>
        <begin position="58"/>
        <end position="130"/>
    </location>
</feature>
<evidence type="ECO:0000256" key="1">
    <source>
        <dbReference type="SAM" id="Phobius"/>
    </source>
</evidence>
<dbReference type="EMBL" id="NLAX01001623">
    <property type="protein sequence ID" value="PKS04968.1"/>
    <property type="molecule type" value="Genomic_DNA"/>
</dbReference>